<organism evidence="2 3">
    <name type="scientific">Neobacillus notoginsengisoli</name>
    <dbReference type="NCBI Taxonomy" id="1578198"/>
    <lineage>
        <taxon>Bacteria</taxon>
        <taxon>Bacillati</taxon>
        <taxon>Bacillota</taxon>
        <taxon>Bacilli</taxon>
        <taxon>Bacillales</taxon>
        <taxon>Bacillaceae</taxon>
        <taxon>Neobacillus</taxon>
    </lineage>
</organism>
<comment type="caution">
    <text evidence="2">The sequence shown here is derived from an EMBL/GenBank/DDBJ whole genome shotgun (WGS) entry which is preliminary data.</text>
</comment>
<proteinExistence type="predicted"/>
<evidence type="ECO:0000313" key="3">
    <source>
        <dbReference type="Proteomes" id="UP000284416"/>
    </source>
</evidence>
<feature type="region of interest" description="Disordered" evidence="1">
    <location>
        <begin position="18"/>
        <end position="63"/>
    </location>
</feature>
<keyword evidence="3" id="KW-1185">Reference proteome</keyword>
<gene>
    <name evidence="2" type="ORF">D1B31_15975</name>
</gene>
<accession>A0A417YQZ9</accession>
<evidence type="ECO:0000256" key="1">
    <source>
        <dbReference type="SAM" id="MobiDB-lite"/>
    </source>
</evidence>
<dbReference type="Proteomes" id="UP000284416">
    <property type="component" value="Unassembled WGS sequence"/>
</dbReference>
<reference evidence="2 3" key="1">
    <citation type="journal article" date="2017" name="Int. J. Syst. Evol. Microbiol.">
        <title>Bacillus notoginsengisoli sp. nov., a novel bacterium isolated from the rhizosphere of Panax notoginseng.</title>
        <authorList>
            <person name="Zhang M.Y."/>
            <person name="Cheng J."/>
            <person name="Cai Y."/>
            <person name="Zhang T.Y."/>
            <person name="Wu Y.Y."/>
            <person name="Manikprabhu D."/>
            <person name="Li W.J."/>
            <person name="Zhang Y.X."/>
        </authorList>
    </citation>
    <scope>NUCLEOTIDE SEQUENCE [LARGE SCALE GENOMIC DNA]</scope>
    <source>
        <strain evidence="2 3">JCM 30743</strain>
    </source>
</reference>
<name>A0A417YQZ9_9BACI</name>
<evidence type="ECO:0000313" key="2">
    <source>
        <dbReference type="EMBL" id="RHW37265.1"/>
    </source>
</evidence>
<sequence length="85" mass="9643">MLVTSFYSVDWSGRRVDSCGRKGQWETPQALAPRRLPDRPRKAKRLGTGKRQPVPAMNIRGSFPLWSGNQQTCLTQLLEKGNDFP</sequence>
<dbReference type="EMBL" id="QWEG01000010">
    <property type="protein sequence ID" value="RHW37265.1"/>
    <property type="molecule type" value="Genomic_DNA"/>
</dbReference>
<dbReference type="AlphaFoldDB" id="A0A417YQZ9"/>
<protein>
    <submittedName>
        <fullName evidence="2">Uncharacterized protein</fullName>
    </submittedName>
</protein>